<accession>A0ABU7RJ41</accession>
<organism evidence="2 3">
    <name type="scientific">Niabella digestorum</name>
    <dbReference type="NCBI Taxonomy" id="3117701"/>
    <lineage>
        <taxon>Bacteria</taxon>
        <taxon>Pseudomonadati</taxon>
        <taxon>Bacteroidota</taxon>
        <taxon>Chitinophagia</taxon>
        <taxon>Chitinophagales</taxon>
        <taxon>Chitinophagaceae</taxon>
        <taxon>Niabella</taxon>
    </lineage>
</organism>
<protein>
    <submittedName>
        <fullName evidence="2">Crp/Fnr family transcriptional regulator</fullName>
    </submittedName>
</protein>
<dbReference type="SUPFAM" id="SSF51206">
    <property type="entry name" value="cAMP-binding domain-like"/>
    <property type="match status" value="1"/>
</dbReference>
<evidence type="ECO:0000259" key="1">
    <source>
        <dbReference type="PROSITE" id="PS50042"/>
    </source>
</evidence>
<name>A0ABU7RJ41_9BACT</name>
<dbReference type="Proteomes" id="UP001357452">
    <property type="component" value="Unassembled WGS sequence"/>
</dbReference>
<dbReference type="PROSITE" id="PS50042">
    <property type="entry name" value="CNMP_BINDING_3"/>
    <property type="match status" value="1"/>
</dbReference>
<dbReference type="EMBL" id="JAZGLY010000008">
    <property type="protein sequence ID" value="MEE6188018.1"/>
    <property type="molecule type" value="Genomic_DNA"/>
</dbReference>
<feature type="domain" description="Cyclic nucleotide-binding" evidence="1">
    <location>
        <begin position="11"/>
        <end position="116"/>
    </location>
</feature>
<proteinExistence type="predicted"/>
<evidence type="ECO:0000313" key="2">
    <source>
        <dbReference type="EMBL" id="MEE6188018.1"/>
    </source>
</evidence>
<reference evidence="2 3" key="1">
    <citation type="submission" date="2024-01" db="EMBL/GenBank/DDBJ databases">
        <title>Niabella digestum sp. nov., isolated from waste digestion system.</title>
        <authorList>
            <person name="Zhang L."/>
        </authorList>
    </citation>
    <scope>NUCLEOTIDE SEQUENCE [LARGE SCALE GENOMIC DNA]</scope>
    <source>
        <strain evidence="2 3">A18</strain>
    </source>
</reference>
<sequence>MKNTLIQNISRYISLSEEEAHIIEKFWIERSFEKGEYLLRNGETCRYDTYVVSGSVKTYLINDKTGEEEILFFAIDDWWATDIESFSKQKPSMYNIQAIEDTKVLQISYTSFQQLLATLPRLERYFRLILESYLGALQKRIIYHNAFDAESRYYDFLVTYPEIAKKVPQYLIASYLGVSAEFISRIRRKNKSS</sequence>
<comment type="caution">
    <text evidence="2">The sequence shown here is derived from an EMBL/GenBank/DDBJ whole genome shotgun (WGS) entry which is preliminary data.</text>
</comment>
<dbReference type="RefSeq" id="WP_330975422.1">
    <property type="nucleotide sequence ID" value="NZ_JAZGLY010000008.1"/>
</dbReference>
<dbReference type="InterPro" id="IPR000595">
    <property type="entry name" value="cNMP-bd_dom"/>
</dbReference>
<dbReference type="Gene3D" id="2.60.120.10">
    <property type="entry name" value="Jelly Rolls"/>
    <property type="match status" value="1"/>
</dbReference>
<evidence type="ECO:0000313" key="3">
    <source>
        <dbReference type="Proteomes" id="UP001357452"/>
    </source>
</evidence>
<dbReference type="InterPro" id="IPR014710">
    <property type="entry name" value="RmlC-like_jellyroll"/>
</dbReference>
<keyword evidence="3" id="KW-1185">Reference proteome</keyword>
<dbReference type="CDD" id="cd00038">
    <property type="entry name" value="CAP_ED"/>
    <property type="match status" value="1"/>
</dbReference>
<dbReference type="Pfam" id="PF00027">
    <property type="entry name" value="cNMP_binding"/>
    <property type="match status" value="1"/>
</dbReference>
<dbReference type="InterPro" id="IPR018490">
    <property type="entry name" value="cNMP-bd_dom_sf"/>
</dbReference>
<gene>
    <name evidence="2" type="ORF">V2H41_12115</name>
</gene>